<organism evidence="1 2">
    <name type="scientific">Eiseniibacteriota bacterium</name>
    <dbReference type="NCBI Taxonomy" id="2212470"/>
    <lineage>
        <taxon>Bacteria</taxon>
        <taxon>Candidatus Eiseniibacteriota</taxon>
    </lineage>
</organism>
<dbReference type="Proteomes" id="UP000777784">
    <property type="component" value="Unassembled WGS sequence"/>
</dbReference>
<gene>
    <name evidence="1" type="ORF">KJ970_11340</name>
</gene>
<accession>A0A948W7D3</accession>
<proteinExistence type="predicted"/>
<dbReference type="EMBL" id="JAHJDP010000065">
    <property type="protein sequence ID" value="MBU2691511.1"/>
    <property type="molecule type" value="Genomic_DNA"/>
</dbReference>
<protein>
    <submittedName>
        <fullName evidence="1">Uncharacterized protein</fullName>
    </submittedName>
</protein>
<evidence type="ECO:0000313" key="2">
    <source>
        <dbReference type="Proteomes" id="UP000777784"/>
    </source>
</evidence>
<sequence>MMIPREVRLQFFGILFGILLALPSGSLGLVPFPADFVPPAAESSPADGSQAEMREIRYRSALLFFFSNRSVYPLPIDPSHIRLSGQEILATDLEPYGYDFVPYLELEPLLQEWRIRSGNDLHFDFLAESSRELSLDRLMVADLVVYADRLLLLIRAIIPDSGLMAGVDVAETLIPPEVWDSSAGSQAAWDKEVAKISGELARRWLEVTPRKGQQTLVVLPVSPAGIEAAQADLSTHCLLRSLLRLERWVMPDPSLVVSSLLREGYDPKRLEPMARRSLMSRFNAESILQSHLLSYGIKTEQRGPRYESEDDDGAVGSSPRGVQLPLYLALMMINGDSGRIIAAGAEYMEPESSIGLFGVIKGVMMSRRIQKGTDRLVSRLPYKEDL</sequence>
<name>A0A948W7D3_UNCEI</name>
<comment type="caution">
    <text evidence="1">The sequence shown here is derived from an EMBL/GenBank/DDBJ whole genome shotgun (WGS) entry which is preliminary data.</text>
</comment>
<dbReference type="AlphaFoldDB" id="A0A948W7D3"/>
<reference evidence="1" key="1">
    <citation type="submission" date="2021-05" db="EMBL/GenBank/DDBJ databases">
        <title>Energy efficiency and biological interactions define the core microbiome of deep oligotrophic groundwater.</title>
        <authorList>
            <person name="Mehrshad M."/>
            <person name="Lopez-Fernandez M."/>
            <person name="Bell E."/>
            <person name="Bernier-Latmani R."/>
            <person name="Bertilsson S."/>
            <person name="Dopson M."/>
        </authorList>
    </citation>
    <scope>NUCLEOTIDE SEQUENCE</scope>
    <source>
        <strain evidence="1">Modern_marine.mb.64</strain>
    </source>
</reference>
<evidence type="ECO:0000313" key="1">
    <source>
        <dbReference type="EMBL" id="MBU2691511.1"/>
    </source>
</evidence>